<dbReference type="GeneID" id="105928446"/>
<feature type="signal peptide" evidence="4">
    <location>
        <begin position="1"/>
        <end position="20"/>
    </location>
</feature>
<dbReference type="OrthoDB" id="9889855at2759"/>
<feature type="chain" id="PRO_5018591752" evidence="4">
    <location>
        <begin position="21"/>
        <end position="515"/>
    </location>
</feature>
<dbReference type="STRING" id="8078.ENSFHEP00000032267"/>
<dbReference type="PANTHER" id="PTHR16776">
    <property type="entry name" value="EXTRACELLULAR MATRIX PROTEIN 1"/>
    <property type="match status" value="1"/>
</dbReference>
<keyword evidence="4" id="KW-0732">Signal</keyword>
<dbReference type="AlphaFoldDB" id="A0A3Q2QYC7"/>
<dbReference type="InterPro" id="IPR020858">
    <property type="entry name" value="Serum_albumin-like"/>
</dbReference>
<dbReference type="GO" id="GO:0005615">
    <property type="term" value="C:extracellular space"/>
    <property type="evidence" value="ECO:0007669"/>
    <property type="project" value="InterPro"/>
</dbReference>
<dbReference type="GO" id="GO:0007165">
    <property type="term" value="P:signal transduction"/>
    <property type="evidence" value="ECO:0007669"/>
    <property type="project" value="InterPro"/>
</dbReference>
<dbReference type="Proteomes" id="UP000265000">
    <property type="component" value="Unplaced"/>
</dbReference>
<dbReference type="GO" id="GO:0030500">
    <property type="term" value="P:regulation of bone mineralization"/>
    <property type="evidence" value="ECO:0007669"/>
    <property type="project" value="TreeGrafter"/>
</dbReference>
<evidence type="ECO:0000256" key="2">
    <source>
        <dbReference type="ARBA" id="ARBA00022525"/>
    </source>
</evidence>
<keyword evidence="2" id="KW-0964">Secreted</keyword>
<reference evidence="5" key="1">
    <citation type="submission" date="2025-08" db="UniProtKB">
        <authorList>
            <consortium name="Ensembl"/>
        </authorList>
    </citation>
    <scope>IDENTIFICATION</scope>
</reference>
<reference evidence="5" key="2">
    <citation type="submission" date="2025-09" db="UniProtKB">
        <authorList>
            <consortium name="Ensembl"/>
        </authorList>
    </citation>
    <scope>IDENTIFICATION</scope>
</reference>
<dbReference type="PANTHER" id="PTHR16776:SF3">
    <property type="entry name" value="EXTRACELLULAR MATRIX PROTEIN 1"/>
    <property type="match status" value="1"/>
</dbReference>
<protein>
    <submittedName>
        <fullName evidence="5">Extracellular matrix protein 1b</fullName>
    </submittedName>
</protein>
<sequence>MGWSWAGVCAAAASILAVLSSPCKDAQTCGQREITWPPDFRGQELVEPDPDLFLQKEVDLEDILNPEDFMVQRAIVHPPWLKEPSRFADKPPPRRRPNFGPRSFPPVLRYPVQFPLGRPTPDNIQAICDHASHRPRYPSSYFPDSGFGKNRRMATAVNNAEWWFSTCCKGNQTWGPEGLLCCATQAWEHSVELFCEEDSSVKDRLYDCCRQTGLNRLNCFNEDAPNPDYKATEELPVEPVGSTENFHFDQNTCPRSFDGHANYSASPRNLMSLRSAREKGEKTELNLATSQKMDISFPPGRPTTDNIESLCGNQKLRPLYTTKCLPRSGYELLARQVKTINRLEKRFKQCCKKKKGALNCAEQKWREELNRYCSAGNDEQVNLQCCQADDQYGCFQSLSSDPLYKITSATEVPPLSMMCDTQIISINRFPVGSQLKNLCCPLPEEDRNTCFAQKLEQISQSQCSTSNPATPAARRCCKMTSPEEILQCFSKNVLEAINKAANKGQKKKKKICPIS</sequence>
<proteinExistence type="predicted"/>
<name>A0A3Q2QYC7_FUNHE</name>
<accession>A0A3Q2QYC7</accession>
<evidence type="ECO:0000313" key="5">
    <source>
        <dbReference type="Ensembl" id="ENSFHEP00000032267.1"/>
    </source>
</evidence>
<dbReference type="Pfam" id="PF05782">
    <property type="entry name" value="ECM1"/>
    <property type="match status" value="2"/>
</dbReference>
<evidence type="ECO:0000256" key="3">
    <source>
        <dbReference type="ARBA" id="ARBA00022737"/>
    </source>
</evidence>
<dbReference type="SUPFAM" id="SSF48552">
    <property type="entry name" value="Serum albumin-like"/>
    <property type="match status" value="2"/>
</dbReference>
<organism evidence="5 6">
    <name type="scientific">Fundulus heteroclitus</name>
    <name type="common">Killifish</name>
    <name type="synonym">Mummichog</name>
    <dbReference type="NCBI Taxonomy" id="8078"/>
    <lineage>
        <taxon>Eukaryota</taxon>
        <taxon>Metazoa</taxon>
        <taxon>Chordata</taxon>
        <taxon>Craniata</taxon>
        <taxon>Vertebrata</taxon>
        <taxon>Euteleostomi</taxon>
        <taxon>Actinopterygii</taxon>
        <taxon>Neopterygii</taxon>
        <taxon>Teleostei</taxon>
        <taxon>Neoteleostei</taxon>
        <taxon>Acanthomorphata</taxon>
        <taxon>Ovalentaria</taxon>
        <taxon>Atherinomorphae</taxon>
        <taxon>Cyprinodontiformes</taxon>
        <taxon>Fundulidae</taxon>
        <taxon>Fundulus</taxon>
    </lineage>
</organism>
<dbReference type="Gene3D" id="1.10.246.10">
    <property type="match status" value="2"/>
</dbReference>
<comment type="subcellular location">
    <subcellularLocation>
        <location evidence="1">Secreted</location>
    </subcellularLocation>
</comment>
<keyword evidence="3" id="KW-0677">Repeat</keyword>
<keyword evidence="6" id="KW-1185">Reference proteome</keyword>
<dbReference type="Ensembl" id="ENSFHET00000025505.1">
    <property type="protein sequence ID" value="ENSFHEP00000032267.1"/>
    <property type="gene ID" value="ENSFHEG00000018657.1"/>
</dbReference>
<dbReference type="InterPro" id="IPR008605">
    <property type="entry name" value="ECM1"/>
</dbReference>
<evidence type="ECO:0000313" key="6">
    <source>
        <dbReference type="Proteomes" id="UP000265000"/>
    </source>
</evidence>
<dbReference type="GeneTree" id="ENSGT00390000006215"/>
<evidence type="ECO:0000256" key="4">
    <source>
        <dbReference type="SAM" id="SignalP"/>
    </source>
</evidence>
<evidence type="ECO:0000256" key="1">
    <source>
        <dbReference type="ARBA" id="ARBA00004613"/>
    </source>
</evidence>